<dbReference type="AlphaFoldDB" id="A0AAP2RKS6"/>
<evidence type="ECO:0000256" key="1">
    <source>
        <dbReference type="ARBA" id="ARBA00023015"/>
    </source>
</evidence>
<evidence type="ECO:0000259" key="4">
    <source>
        <dbReference type="PROSITE" id="PS51000"/>
    </source>
</evidence>
<dbReference type="InterPro" id="IPR050313">
    <property type="entry name" value="Carb_Metab_HTH_regulators"/>
</dbReference>
<dbReference type="InterPro" id="IPR001034">
    <property type="entry name" value="DeoR_HTH"/>
</dbReference>
<dbReference type="SMART" id="SM00420">
    <property type="entry name" value="HTH_DEOR"/>
    <property type="match status" value="1"/>
</dbReference>
<keyword evidence="3" id="KW-0804">Transcription</keyword>
<gene>
    <name evidence="5" type="ORF">LQE92_12390</name>
</gene>
<dbReference type="Proteomes" id="UP001299265">
    <property type="component" value="Unassembled WGS sequence"/>
</dbReference>
<dbReference type="PANTHER" id="PTHR30363:SF44">
    <property type="entry name" value="AGA OPERON TRANSCRIPTIONAL REPRESSOR-RELATED"/>
    <property type="match status" value="1"/>
</dbReference>
<dbReference type="Gene3D" id="1.10.10.10">
    <property type="entry name" value="Winged helix-like DNA-binding domain superfamily/Winged helix DNA-binding domain"/>
    <property type="match status" value="1"/>
</dbReference>
<keyword evidence="6" id="KW-1185">Reference proteome</keyword>
<dbReference type="GO" id="GO:0003677">
    <property type="term" value="F:DNA binding"/>
    <property type="evidence" value="ECO:0007669"/>
    <property type="project" value="UniProtKB-KW"/>
</dbReference>
<evidence type="ECO:0000256" key="3">
    <source>
        <dbReference type="ARBA" id="ARBA00023163"/>
    </source>
</evidence>
<dbReference type="Pfam" id="PF00455">
    <property type="entry name" value="DeoRC"/>
    <property type="match status" value="1"/>
</dbReference>
<dbReference type="SUPFAM" id="SSF46785">
    <property type="entry name" value="Winged helix' DNA-binding domain"/>
    <property type="match status" value="1"/>
</dbReference>
<dbReference type="InterPro" id="IPR037171">
    <property type="entry name" value="NagB/RpiA_transferase-like"/>
</dbReference>
<dbReference type="PROSITE" id="PS51000">
    <property type="entry name" value="HTH_DEOR_2"/>
    <property type="match status" value="1"/>
</dbReference>
<dbReference type="InterPro" id="IPR036390">
    <property type="entry name" value="WH_DNA-bd_sf"/>
</dbReference>
<evidence type="ECO:0000313" key="5">
    <source>
        <dbReference type="EMBL" id="MCD2493414.1"/>
    </source>
</evidence>
<dbReference type="InterPro" id="IPR018356">
    <property type="entry name" value="Tscrpt_reg_HTH_DeoR_CS"/>
</dbReference>
<dbReference type="InterPro" id="IPR014036">
    <property type="entry name" value="DeoR-like_C"/>
</dbReference>
<sequence length="260" mass="28648">MLAVTRRNLIKAQIQEKKSVTVPALAKKFEVTEETIRRDLKILESEGVLSRTYGGAFIQDGVQNEVDFTVRMDAYVDSKTIIAESCRKLVRHGDSIYLDNSTTALFVAESLMQFRITVVTNSLAIINRLSSQSSIHLIAVGGSFDSDTNSFMGAGTLNALSSYHVDKAFLSCRSLSMEHGVTDSYEELAQLRRVILNRANKSYLIADHSKFNYASFVKISGFEPISGIVTDKALSPEWRSFLADKGIACYDGPALPPGDC</sequence>
<dbReference type="PANTHER" id="PTHR30363">
    <property type="entry name" value="HTH-TYPE TRANSCRIPTIONAL REGULATOR SRLR-RELATED"/>
    <property type="match status" value="1"/>
</dbReference>
<name>A0AAP2RKS6_9FIRM</name>
<feature type="domain" description="HTH deoR-type" evidence="4">
    <location>
        <begin position="3"/>
        <end position="58"/>
    </location>
</feature>
<dbReference type="EMBL" id="JAJNOR010000008">
    <property type="protein sequence ID" value="MCD2493414.1"/>
    <property type="molecule type" value="Genomic_DNA"/>
</dbReference>
<dbReference type="PRINTS" id="PR00037">
    <property type="entry name" value="HTHLACR"/>
</dbReference>
<comment type="caution">
    <text evidence="5">The sequence shown here is derived from an EMBL/GenBank/DDBJ whole genome shotgun (WGS) entry which is preliminary data.</text>
</comment>
<dbReference type="GO" id="GO:0003700">
    <property type="term" value="F:DNA-binding transcription factor activity"/>
    <property type="evidence" value="ECO:0007669"/>
    <property type="project" value="InterPro"/>
</dbReference>
<dbReference type="InterPro" id="IPR036388">
    <property type="entry name" value="WH-like_DNA-bd_sf"/>
</dbReference>
<reference evidence="5 6" key="1">
    <citation type="submission" date="2021-11" db="EMBL/GenBank/DDBJ databases">
        <title>Lacrimispora sp. nov. NSJ-141 isolated from human feces.</title>
        <authorList>
            <person name="Abdugheni R."/>
        </authorList>
    </citation>
    <scope>NUCLEOTIDE SEQUENCE [LARGE SCALE GENOMIC DNA]</scope>
    <source>
        <strain evidence="5 6">NSJ-141</strain>
    </source>
</reference>
<protein>
    <submittedName>
        <fullName evidence="5">DeoR/GlpR family DNA-binding transcription regulator</fullName>
    </submittedName>
</protein>
<proteinExistence type="predicted"/>
<dbReference type="RefSeq" id="WP_231063269.1">
    <property type="nucleotide sequence ID" value="NZ_JAJNOR010000008.1"/>
</dbReference>
<keyword evidence="1" id="KW-0805">Transcription regulation</keyword>
<dbReference type="SMART" id="SM01134">
    <property type="entry name" value="DeoRC"/>
    <property type="match status" value="1"/>
</dbReference>
<organism evidence="5 6">
    <name type="scientific">Lientehia hominis</name>
    <dbReference type="NCBI Taxonomy" id="2897778"/>
    <lineage>
        <taxon>Bacteria</taxon>
        <taxon>Bacillati</taxon>
        <taxon>Bacillota</taxon>
        <taxon>Clostridia</taxon>
        <taxon>Lachnospirales</taxon>
        <taxon>Lachnospiraceae</taxon>
        <taxon>Lientehia</taxon>
    </lineage>
</organism>
<evidence type="ECO:0000256" key="2">
    <source>
        <dbReference type="ARBA" id="ARBA00023125"/>
    </source>
</evidence>
<dbReference type="Gene3D" id="3.40.50.1360">
    <property type="match status" value="1"/>
</dbReference>
<dbReference type="SUPFAM" id="SSF100950">
    <property type="entry name" value="NagB/RpiA/CoA transferase-like"/>
    <property type="match status" value="1"/>
</dbReference>
<accession>A0AAP2RKS6</accession>
<evidence type="ECO:0000313" key="6">
    <source>
        <dbReference type="Proteomes" id="UP001299265"/>
    </source>
</evidence>
<dbReference type="PROSITE" id="PS00894">
    <property type="entry name" value="HTH_DEOR_1"/>
    <property type="match status" value="1"/>
</dbReference>
<keyword evidence="2 5" id="KW-0238">DNA-binding</keyword>
<dbReference type="Pfam" id="PF08220">
    <property type="entry name" value="HTH_DeoR"/>
    <property type="match status" value="1"/>
</dbReference>